<name>A0A7S4B1I9_CHRCT</name>
<dbReference type="PANTHER" id="PTHR20854:SF4">
    <property type="entry name" value="INOSITOL-1-MONOPHOSPHATASE-RELATED"/>
    <property type="match status" value="1"/>
</dbReference>
<evidence type="ECO:0000256" key="1">
    <source>
        <dbReference type="ARBA" id="ARBA00009759"/>
    </source>
</evidence>
<feature type="binding site" evidence="2">
    <location>
        <position position="68"/>
    </location>
    <ligand>
        <name>Mg(2+)</name>
        <dbReference type="ChEBI" id="CHEBI:18420"/>
        <label>1</label>
        <note>catalytic</note>
    </ligand>
</feature>
<sequence>MVITDVGYERSKVGVRRLGAAYTAVLDEGVRALRVIGSSVLSACWVACGRASAFYCGMHERDCPKPWDWCAAYVIAREAGVHFLRLDGATLATTPDAAATAAPFAVMDCGSACCAGSSKLADLLQALICSSLANADE</sequence>
<dbReference type="GO" id="GO:0008934">
    <property type="term" value="F:inositol monophosphate 1-phosphatase activity"/>
    <property type="evidence" value="ECO:0007669"/>
    <property type="project" value="TreeGrafter"/>
</dbReference>
<dbReference type="GO" id="GO:0006020">
    <property type="term" value="P:inositol metabolic process"/>
    <property type="evidence" value="ECO:0007669"/>
    <property type="project" value="TreeGrafter"/>
</dbReference>
<dbReference type="InterPro" id="IPR000760">
    <property type="entry name" value="Inositol_monophosphatase-like"/>
</dbReference>
<proteinExistence type="inferred from homology"/>
<evidence type="ECO:0000313" key="3">
    <source>
        <dbReference type="EMBL" id="CAE0750789.1"/>
    </source>
</evidence>
<comment type="cofactor">
    <cofactor evidence="2">
        <name>Mg(2+)</name>
        <dbReference type="ChEBI" id="CHEBI:18420"/>
    </cofactor>
</comment>
<dbReference type="EMBL" id="HBIZ01005907">
    <property type="protein sequence ID" value="CAE0750789.1"/>
    <property type="molecule type" value="Transcribed_RNA"/>
</dbReference>
<keyword evidence="2" id="KW-0479">Metal-binding</keyword>
<reference evidence="3" key="1">
    <citation type="submission" date="2021-01" db="EMBL/GenBank/DDBJ databases">
        <authorList>
            <person name="Corre E."/>
            <person name="Pelletier E."/>
            <person name="Niang G."/>
            <person name="Scheremetjew M."/>
            <person name="Finn R."/>
            <person name="Kale V."/>
            <person name="Holt S."/>
            <person name="Cochrane G."/>
            <person name="Meng A."/>
            <person name="Brown T."/>
            <person name="Cohen L."/>
        </authorList>
    </citation>
    <scope>NUCLEOTIDE SEQUENCE</scope>
    <source>
        <strain evidence="3">CCMP645</strain>
    </source>
</reference>
<gene>
    <name evidence="3" type="ORF">PCAR00345_LOCUS3374</name>
</gene>
<dbReference type="Pfam" id="PF00459">
    <property type="entry name" value="Inositol_P"/>
    <property type="match status" value="1"/>
</dbReference>
<dbReference type="SUPFAM" id="SSF56655">
    <property type="entry name" value="Carbohydrate phosphatase"/>
    <property type="match status" value="1"/>
</dbReference>
<organism evidence="3">
    <name type="scientific">Chrysotila carterae</name>
    <name type="common">Marine alga</name>
    <name type="synonym">Syracosphaera carterae</name>
    <dbReference type="NCBI Taxonomy" id="13221"/>
    <lineage>
        <taxon>Eukaryota</taxon>
        <taxon>Haptista</taxon>
        <taxon>Haptophyta</taxon>
        <taxon>Prymnesiophyceae</taxon>
        <taxon>Isochrysidales</taxon>
        <taxon>Isochrysidaceae</taxon>
        <taxon>Chrysotila</taxon>
    </lineage>
</organism>
<evidence type="ECO:0008006" key="4">
    <source>
        <dbReference type="Google" id="ProtNLM"/>
    </source>
</evidence>
<dbReference type="PRINTS" id="PR00377">
    <property type="entry name" value="IMPHPHTASES"/>
</dbReference>
<dbReference type="Gene3D" id="3.40.190.80">
    <property type="match status" value="1"/>
</dbReference>
<keyword evidence="2" id="KW-0460">Magnesium</keyword>
<dbReference type="PANTHER" id="PTHR20854">
    <property type="entry name" value="INOSITOL MONOPHOSPHATASE"/>
    <property type="match status" value="1"/>
</dbReference>
<evidence type="ECO:0000256" key="2">
    <source>
        <dbReference type="PIRSR" id="PIRSR600760-2"/>
    </source>
</evidence>
<dbReference type="AlphaFoldDB" id="A0A7S4B1I9"/>
<dbReference type="GO" id="GO:0007165">
    <property type="term" value="P:signal transduction"/>
    <property type="evidence" value="ECO:0007669"/>
    <property type="project" value="TreeGrafter"/>
</dbReference>
<accession>A0A7S4B1I9</accession>
<protein>
    <recommendedName>
        <fullName evidence="4">Inositol monophosphatase</fullName>
    </recommendedName>
</protein>
<comment type="similarity">
    <text evidence="1">Belongs to the inositol monophosphatase superfamily.</text>
</comment>
<dbReference type="GO" id="GO:0046872">
    <property type="term" value="F:metal ion binding"/>
    <property type="evidence" value="ECO:0007669"/>
    <property type="project" value="UniProtKB-KW"/>
</dbReference>